<accession>V2ULK2</accession>
<dbReference type="GO" id="GO:0016787">
    <property type="term" value="F:hydrolase activity"/>
    <property type="evidence" value="ECO:0007669"/>
    <property type="project" value="InterPro"/>
</dbReference>
<keyword evidence="4" id="KW-1185">Reference proteome</keyword>
<evidence type="ECO:0000259" key="2">
    <source>
        <dbReference type="Pfam" id="PF01738"/>
    </source>
</evidence>
<comment type="caution">
    <text evidence="3">The sequence shown here is derived from an EMBL/GenBank/DDBJ whole genome shotgun (WGS) entry which is preliminary data.</text>
</comment>
<dbReference type="RefSeq" id="WP_018679333.1">
    <property type="nucleotide sequence ID" value="NZ_AYEV01000015.1"/>
</dbReference>
<keyword evidence="1" id="KW-0732">Signal</keyword>
<organism evidence="3 4">
    <name type="scientific">Acinetobacter tjernbergiae DSM 14971 = CIP 107465</name>
    <dbReference type="NCBI Taxonomy" id="1120928"/>
    <lineage>
        <taxon>Bacteria</taxon>
        <taxon>Pseudomonadati</taxon>
        <taxon>Pseudomonadota</taxon>
        <taxon>Gammaproteobacteria</taxon>
        <taxon>Moraxellales</taxon>
        <taxon>Moraxellaceae</taxon>
        <taxon>Acinetobacter</taxon>
    </lineage>
</organism>
<dbReference type="OrthoDB" id="9805123at2"/>
<evidence type="ECO:0000313" key="4">
    <source>
        <dbReference type="Proteomes" id="UP000017404"/>
    </source>
</evidence>
<sequence length="346" mass="38711">MFIQKRFPLILGIFLSSSTMLQNTSAQNINTQLSVSAIQKITFKNSDIRMVGNLFFPPNFDKKRKYPAIVVSHPWGGVKEQTSGLYAKKLAENGFITLAFDASHYGESGGEPRYLENPFERVEDIRSAVDYLSTLPEVNSSQIGALGICAGGGYTLSAAQTDNRIKAIAGVSTFDVGAFSREGLGTILTVSDEQRKKIMDEVGIQRTKEARGEPARIDKLIASSSLDQSTPNFFRESFDYYGTPRGQHPNSTGNFRYISISNQMAFYPFDHIDTLSPRPLLLIAGANAETLYYSKRAYEKAAEPKELMVIPKAYHFDLYDKPEYVNPSVHKLTEFFQKYLIAESKR</sequence>
<dbReference type="InterPro" id="IPR002925">
    <property type="entry name" value="Dienelactn_hydro"/>
</dbReference>
<name>V2ULK2_9GAMM</name>
<feature type="domain" description="Dienelactone hydrolase" evidence="2">
    <location>
        <begin position="62"/>
        <end position="169"/>
    </location>
</feature>
<dbReference type="Gene3D" id="3.40.50.1820">
    <property type="entry name" value="alpha/beta hydrolase"/>
    <property type="match status" value="1"/>
</dbReference>
<dbReference type="InterPro" id="IPR051411">
    <property type="entry name" value="Polyketide_trans_af380"/>
</dbReference>
<dbReference type="Proteomes" id="UP000017404">
    <property type="component" value="Unassembled WGS sequence"/>
</dbReference>
<dbReference type="PANTHER" id="PTHR47751:SF1">
    <property type="entry name" value="SUPERFAMILY HYDROLASE, PUTATIVE (AFU_ORTHOLOGUE AFUA_2G16580)-RELATED"/>
    <property type="match status" value="1"/>
</dbReference>
<feature type="signal peptide" evidence="1">
    <location>
        <begin position="1"/>
        <end position="21"/>
    </location>
</feature>
<dbReference type="eggNOG" id="COG1073">
    <property type="taxonomic scope" value="Bacteria"/>
</dbReference>
<dbReference type="EMBL" id="AYEV01000015">
    <property type="protein sequence ID" value="ESK55618.1"/>
    <property type="molecule type" value="Genomic_DNA"/>
</dbReference>
<protein>
    <recommendedName>
        <fullName evidence="2">Dienelactone hydrolase domain-containing protein</fullName>
    </recommendedName>
</protein>
<reference evidence="3 4" key="1">
    <citation type="submission" date="2013-10" db="EMBL/GenBank/DDBJ databases">
        <title>The Genome Sequence of Acinetobacter tjernbergiae CIP107465.</title>
        <authorList>
            <consortium name="The Broad Institute Genomics Platform"/>
            <consortium name="The Broad Institute Genome Sequencing Center for Infectious Disease"/>
            <person name="Cerqueira G."/>
            <person name="Feldgarden M."/>
            <person name="Courvalin P."/>
            <person name="Grillot-Courvalin C."/>
            <person name="Clermont D."/>
            <person name="Rocha E."/>
            <person name="Yoon E.-J."/>
            <person name="Nemec A."/>
            <person name="Young S.K."/>
            <person name="Zeng Q."/>
            <person name="Gargeya S."/>
            <person name="Fitzgerald M."/>
            <person name="Abouelleil A."/>
            <person name="Alvarado L."/>
            <person name="Berlin A.M."/>
            <person name="Chapman S.B."/>
            <person name="Gainer-Dewar J."/>
            <person name="Goldberg J."/>
            <person name="Gnerre S."/>
            <person name="Griggs A."/>
            <person name="Gujja S."/>
            <person name="Hansen M."/>
            <person name="Howarth C."/>
            <person name="Imamovic A."/>
            <person name="Ireland A."/>
            <person name="Larimer J."/>
            <person name="McCowan C."/>
            <person name="Murphy C."/>
            <person name="Pearson M."/>
            <person name="Poon T.W."/>
            <person name="Priest M."/>
            <person name="Roberts A."/>
            <person name="Saif S."/>
            <person name="Shea T."/>
            <person name="Sykes S."/>
            <person name="Wortman J."/>
            <person name="Nusbaum C."/>
            <person name="Birren B."/>
        </authorList>
    </citation>
    <scope>NUCLEOTIDE SEQUENCE [LARGE SCALE GENOMIC DNA]</scope>
    <source>
        <strain evidence="3 4">CIP 107465</strain>
    </source>
</reference>
<dbReference type="PATRIC" id="fig|1120928.5.peg.1765"/>
<dbReference type="AlphaFoldDB" id="V2ULK2"/>
<feature type="chain" id="PRO_5004709685" description="Dienelactone hydrolase domain-containing protein" evidence="1">
    <location>
        <begin position="22"/>
        <end position="346"/>
    </location>
</feature>
<dbReference type="PANTHER" id="PTHR47751">
    <property type="entry name" value="SUPERFAMILY HYDROLASE, PUTATIVE (AFU_ORTHOLOGUE AFUA_2G16580)-RELATED"/>
    <property type="match status" value="1"/>
</dbReference>
<gene>
    <name evidence="3" type="ORF">F990_01732</name>
</gene>
<proteinExistence type="predicted"/>
<dbReference type="InterPro" id="IPR029058">
    <property type="entry name" value="AB_hydrolase_fold"/>
</dbReference>
<dbReference type="STRING" id="202955.GCA_000759995_00736"/>
<evidence type="ECO:0000313" key="3">
    <source>
        <dbReference type="EMBL" id="ESK55618.1"/>
    </source>
</evidence>
<dbReference type="SUPFAM" id="SSF53474">
    <property type="entry name" value="alpha/beta-Hydrolases"/>
    <property type="match status" value="1"/>
</dbReference>
<dbReference type="Pfam" id="PF01738">
    <property type="entry name" value="DLH"/>
    <property type="match status" value="1"/>
</dbReference>
<evidence type="ECO:0000256" key="1">
    <source>
        <dbReference type="SAM" id="SignalP"/>
    </source>
</evidence>
<dbReference type="Gene3D" id="1.10.10.800">
    <property type="match status" value="1"/>
</dbReference>